<evidence type="ECO:0000313" key="2">
    <source>
        <dbReference type="EMBL" id="QDZ09941.1"/>
    </source>
</evidence>
<accession>A0A5B8LPE2</accession>
<dbReference type="EMBL" id="CP042304">
    <property type="protein sequence ID" value="QDZ09941.1"/>
    <property type="molecule type" value="Genomic_DNA"/>
</dbReference>
<sequence>MKIRSIYLASLLLAALPATAFAQAAVPPNVDFTAGATMPSLKDPSRKDVFAVTIGDAQVKTQLELTCSAGYTQFLVVRSDKACAVAGSGSIVNPANQQLLPRTQYSGGYTVNADGYTDGSGMAVNYLALGKVAPSAGAFAGSMNLKPEVTSSGASALKDSIMANLGQNSGGSVIDDRVDTVDLTRLFIPSAGLPSDTGCTWSGNMVFAYQTESWFLDLKASCAEKEYVLKGNMPWTDSPGVDAQTQYDLTLTLPTAGAASDDALFVVGDANSDLFAAADGITAQIIMKESKHVTIDIDGVLTETPSQVDASGQFVGTNVPVEVVRSLATLFGLLSSNLFGA</sequence>
<proteinExistence type="predicted"/>
<protein>
    <submittedName>
        <fullName evidence="2">Uncharacterized protein</fullName>
    </submittedName>
</protein>
<gene>
    <name evidence="2" type="ORF">FPZ08_03785</name>
</gene>
<dbReference type="Proteomes" id="UP000315364">
    <property type="component" value="Chromosome"/>
</dbReference>
<evidence type="ECO:0000256" key="1">
    <source>
        <dbReference type="SAM" id="SignalP"/>
    </source>
</evidence>
<dbReference type="RefSeq" id="WP_146288748.1">
    <property type="nucleotide sequence ID" value="NZ_CP042304.1"/>
</dbReference>
<keyword evidence="1" id="KW-0732">Signal</keyword>
<feature type="signal peptide" evidence="1">
    <location>
        <begin position="1"/>
        <end position="24"/>
    </location>
</feature>
<reference evidence="2 3" key="1">
    <citation type="submission" date="2019-07" db="EMBL/GenBank/DDBJ databases">
        <title>Full genome sequence of Devosia sp. Gsoil 520.</title>
        <authorList>
            <person name="Im W.-T."/>
        </authorList>
    </citation>
    <scope>NUCLEOTIDE SEQUENCE [LARGE SCALE GENOMIC DNA]</scope>
    <source>
        <strain evidence="2 3">Gsoil 520</strain>
    </source>
</reference>
<name>A0A5B8LPE2_9HYPH</name>
<dbReference type="AlphaFoldDB" id="A0A5B8LPE2"/>
<evidence type="ECO:0000313" key="3">
    <source>
        <dbReference type="Proteomes" id="UP000315364"/>
    </source>
</evidence>
<feature type="chain" id="PRO_5022935562" evidence="1">
    <location>
        <begin position="25"/>
        <end position="341"/>
    </location>
</feature>
<dbReference type="KEGG" id="dea:FPZ08_03785"/>
<keyword evidence="3" id="KW-1185">Reference proteome</keyword>
<dbReference type="OrthoDB" id="7940043at2"/>
<organism evidence="2 3">
    <name type="scientific">Devosia ginsengisoli</name>
    <dbReference type="NCBI Taxonomy" id="400770"/>
    <lineage>
        <taxon>Bacteria</taxon>
        <taxon>Pseudomonadati</taxon>
        <taxon>Pseudomonadota</taxon>
        <taxon>Alphaproteobacteria</taxon>
        <taxon>Hyphomicrobiales</taxon>
        <taxon>Devosiaceae</taxon>
        <taxon>Devosia</taxon>
    </lineage>
</organism>